<dbReference type="Proteomes" id="UP000014500">
    <property type="component" value="Unassembled WGS sequence"/>
</dbReference>
<dbReference type="EMBL" id="JH432102">
    <property type="status" value="NOT_ANNOTATED_CDS"/>
    <property type="molecule type" value="Genomic_DNA"/>
</dbReference>
<dbReference type="EnsemblMetazoa" id="SMAR011799-RA">
    <property type="protein sequence ID" value="SMAR011799-PA"/>
    <property type="gene ID" value="SMAR011799"/>
</dbReference>
<organism evidence="1 2">
    <name type="scientific">Strigamia maritima</name>
    <name type="common">European centipede</name>
    <name type="synonym">Geophilus maritimus</name>
    <dbReference type="NCBI Taxonomy" id="126957"/>
    <lineage>
        <taxon>Eukaryota</taxon>
        <taxon>Metazoa</taxon>
        <taxon>Ecdysozoa</taxon>
        <taxon>Arthropoda</taxon>
        <taxon>Myriapoda</taxon>
        <taxon>Chilopoda</taxon>
        <taxon>Pleurostigmophora</taxon>
        <taxon>Geophilomorpha</taxon>
        <taxon>Linotaeniidae</taxon>
        <taxon>Strigamia</taxon>
    </lineage>
</organism>
<protein>
    <submittedName>
        <fullName evidence="1">Uncharacterized protein</fullName>
    </submittedName>
</protein>
<keyword evidence="2" id="KW-1185">Reference proteome</keyword>
<sequence length="111" mass="12417">MAQGVKSNSLPPSGHPGEAEAYFSAELKERTGTSNYCLESDLVSRFHIGRKGKCRCFAKLTDKMEFDGNSMLIIDETGFTYCGKALLHYIRPHEVLIDDWLSSGELELVEK</sequence>
<dbReference type="AlphaFoldDB" id="T1JDC3"/>
<dbReference type="HOGENOM" id="CLU_2161528_0_0_1"/>
<evidence type="ECO:0000313" key="2">
    <source>
        <dbReference type="Proteomes" id="UP000014500"/>
    </source>
</evidence>
<reference evidence="2" key="1">
    <citation type="submission" date="2011-05" db="EMBL/GenBank/DDBJ databases">
        <authorList>
            <person name="Richards S.R."/>
            <person name="Qu J."/>
            <person name="Jiang H."/>
            <person name="Jhangiani S.N."/>
            <person name="Agravi P."/>
            <person name="Goodspeed R."/>
            <person name="Gross S."/>
            <person name="Mandapat C."/>
            <person name="Jackson L."/>
            <person name="Mathew T."/>
            <person name="Pu L."/>
            <person name="Thornton R."/>
            <person name="Saada N."/>
            <person name="Wilczek-Boney K.B."/>
            <person name="Lee S."/>
            <person name="Kovar C."/>
            <person name="Wu Y."/>
            <person name="Scherer S.E."/>
            <person name="Worley K.C."/>
            <person name="Muzny D.M."/>
            <person name="Gibbs R."/>
        </authorList>
    </citation>
    <scope>NUCLEOTIDE SEQUENCE</scope>
    <source>
        <strain evidence="2">Brora</strain>
    </source>
</reference>
<accession>T1JDC3</accession>
<reference evidence="1" key="2">
    <citation type="submission" date="2015-02" db="UniProtKB">
        <authorList>
            <consortium name="EnsemblMetazoa"/>
        </authorList>
    </citation>
    <scope>IDENTIFICATION</scope>
</reference>
<proteinExistence type="predicted"/>
<name>T1JDC3_STRMM</name>
<evidence type="ECO:0000313" key="1">
    <source>
        <dbReference type="EnsemblMetazoa" id="SMAR011799-PA"/>
    </source>
</evidence>